<protein>
    <recommendedName>
        <fullName evidence="3">DDE Tnp4 domain-containing protein</fullName>
    </recommendedName>
</protein>
<gene>
    <name evidence="1" type="ORF">PPYR_15525</name>
</gene>
<feature type="non-terminal residue" evidence="1">
    <location>
        <position position="95"/>
    </location>
</feature>
<name>A0A5N3ZYL7_PHOPY</name>
<evidence type="ECO:0008006" key="3">
    <source>
        <dbReference type="Google" id="ProtNLM"/>
    </source>
</evidence>
<dbReference type="AlphaFoldDB" id="A0A5N3ZYL7"/>
<feature type="non-terminal residue" evidence="1">
    <location>
        <position position="1"/>
    </location>
</feature>
<dbReference type="Proteomes" id="UP000327044">
    <property type="component" value="Unassembled WGS sequence"/>
</dbReference>
<evidence type="ECO:0000313" key="2">
    <source>
        <dbReference type="Proteomes" id="UP000327044"/>
    </source>
</evidence>
<dbReference type="EMBL" id="VVIM01001815">
    <property type="protein sequence ID" value="KAB0790151.1"/>
    <property type="molecule type" value="Genomic_DNA"/>
</dbReference>
<sequence length="95" mass="11223">SPSNRELFHNSGLFLSHRSIYYCAHQPRNYHYEFYNRGKFPHCLGSIDGKHIRIKCPTHSGIMFYNYKQYFSVVLQAKWVRMANKSDGGTFRNSN</sequence>
<evidence type="ECO:0000313" key="1">
    <source>
        <dbReference type="EMBL" id="KAB0790151.1"/>
    </source>
</evidence>
<comment type="caution">
    <text evidence="1">The sequence shown here is derived from an EMBL/GenBank/DDBJ whole genome shotgun (WGS) entry which is preliminary data.</text>
</comment>
<proteinExistence type="predicted"/>
<reference evidence="1 2" key="1">
    <citation type="journal article" date="2018" name="Elife">
        <title>Firefly genomes illuminate parallel origins of bioluminescence in beetles.</title>
        <authorList>
            <person name="Fallon T.R."/>
            <person name="Lower S.E."/>
            <person name="Chang C.H."/>
            <person name="Bessho-Uehara M."/>
            <person name="Martin G.J."/>
            <person name="Bewick A.J."/>
            <person name="Behringer M."/>
            <person name="Debat H.J."/>
            <person name="Wong I."/>
            <person name="Day J.C."/>
            <person name="Suvorov A."/>
            <person name="Silva C.J."/>
            <person name="Stanger-Hall K.F."/>
            <person name="Hall D.W."/>
            <person name="Schmitz R.J."/>
            <person name="Nelson D.R."/>
            <person name="Lewis S.M."/>
            <person name="Shigenobu S."/>
            <person name="Bybee S.M."/>
            <person name="Larracuente A.M."/>
            <person name="Oba Y."/>
            <person name="Weng J.K."/>
        </authorList>
    </citation>
    <scope>NUCLEOTIDE SEQUENCE [LARGE SCALE GENOMIC DNA]</scope>
    <source>
        <strain evidence="1">1611_PpyrPB1</strain>
        <tissue evidence="1">Whole body</tissue>
    </source>
</reference>
<accession>A0A5N3ZYL7</accession>
<dbReference type="InParanoid" id="A0A5N3ZYL7"/>
<keyword evidence="2" id="KW-1185">Reference proteome</keyword>
<organism evidence="1 2">
    <name type="scientific">Photinus pyralis</name>
    <name type="common">Common eastern firefly</name>
    <name type="synonym">Lampyris pyralis</name>
    <dbReference type="NCBI Taxonomy" id="7054"/>
    <lineage>
        <taxon>Eukaryota</taxon>
        <taxon>Metazoa</taxon>
        <taxon>Ecdysozoa</taxon>
        <taxon>Arthropoda</taxon>
        <taxon>Hexapoda</taxon>
        <taxon>Insecta</taxon>
        <taxon>Pterygota</taxon>
        <taxon>Neoptera</taxon>
        <taxon>Endopterygota</taxon>
        <taxon>Coleoptera</taxon>
        <taxon>Polyphaga</taxon>
        <taxon>Elateriformia</taxon>
        <taxon>Elateroidea</taxon>
        <taxon>Lampyridae</taxon>
        <taxon>Lampyrinae</taxon>
        <taxon>Photinus</taxon>
    </lineage>
</organism>